<dbReference type="InterPro" id="IPR036365">
    <property type="entry name" value="PGBD-like_sf"/>
</dbReference>
<dbReference type="EMBL" id="FRBI01000027">
    <property type="protein sequence ID" value="SHN22566.1"/>
    <property type="molecule type" value="Genomic_DNA"/>
</dbReference>
<dbReference type="Pfam" id="PF25967">
    <property type="entry name" value="RND-MFP_C"/>
    <property type="match status" value="1"/>
</dbReference>
<gene>
    <name evidence="3" type="ORF">SAMN05216499_12717</name>
</gene>
<keyword evidence="4" id="KW-1185">Reference proteome</keyword>
<dbReference type="SUPFAM" id="SSF47090">
    <property type="entry name" value="PGBD-like"/>
    <property type="match status" value="1"/>
</dbReference>
<dbReference type="Proteomes" id="UP000184111">
    <property type="component" value="Unassembled WGS sequence"/>
</dbReference>
<feature type="domain" description="Multidrug resistance protein MdtA-like C-terminal permuted SH3" evidence="2">
    <location>
        <begin position="271"/>
        <end position="329"/>
    </location>
</feature>
<evidence type="ECO:0000313" key="3">
    <source>
        <dbReference type="EMBL" id="SHN22566.1"/>
    </source>
</evidence>
<name>A0A1M7PXZ7_9ACTN</name>
<accession>A0A1M7PXZ7</accession>
<evidence type="ECO:0000259" key="2">
    <source>
        <dbReference type="Pfam" id="PF25967"/>
    </source>
</evidence>
<dbReference type="Gene3D" id="2.40.420.20">
    <property type="match status" value="1"/>
</dbReference>
<dbReference type="STRING" id="310782.SAMN05216499_12717"/>
<sequence>MLRGTFSDGRTISATPTSLANVPKDAGGTRLVVTEVLVHAGGAARAGRPLIEYSGRPVFALPGAIPAYRDLGPNDSGKDVVQLQRGLRSLGYGTGADPAGTFGGGTQRALKRLYSAMGYDAPRSDRVPGGVMLPSSEVVFVPSLPARVVSVPVAVGDDVKGPVVTLARGGMELTGAMDPADEGLVKAGMIATVLSETTGDTAHATVAGVGKLTTAKAGAENNGAEAGGGGADGGAYIPLQIKPDKSWPVAFDGQDVRITVTAAATAGAVFAVPEAAISSGADARTSVSVVGAGGKQRVVPVTTGVSADGMVQVTPSNHGLSAGDRVVVGQ</sequence>
<dbReference type="InterPro" id="IPR036366">
    <property type="entry name" value="PGBDSf"/>
</dbReference>
<evidence type="ECO:0000259" key="1">
    <source>
        <dbReference type="Pfam" id="PF01471"/>
    </source>
</evidence>
<protein>
    <submittedName>
        <fullName evidence="3">Putative peptidoglycan binding domain-containing protein</fullName>
    </submittedName>
</protein>
<feature type="domain" description="Peptidoglycan binding-like" evidence="1">
    <location>
        <begin position="76"/>
        <end position="113"/>
    </location>
</feature>
<dbReference type="Pfam" id="PF01471">
    <property type="entry name" value="PG_binding_1"/>
    <property type="match status" value="1"/>
</dbReference>
<dbReference type="InterPro" id="IPR002477">
    <property type="entry name" value="Peptidoglycan-bd-like"/>
</dbReference>
<reference evidence="3 4" key="1">
    <citation type="submission" date="2016-11" db="EMBL/GenBank/DDBJ databases">
        <authorList>
            <person name="Jaros S."/>
            <person name="Januszkiewicz K."/>
            <person name="Wedrychowicz H."/>
        </authorList>
    </citation>
    <scope>NUCLEOTIDE SEQUENCE [LARGE SCALE GENOMIC DNA]</scope>
    <source>
        <strain evidence="3 4">CGMCC 4.2025</strain>
    </source>
</reference>
<proteinExistence type="predicted"/>
<dbReference type="InterPro" id="IPR058627">
    <property type="entry name" value="MdtA-like_C"/>
</dbReference>
<evidence type="ECO:0000313" key="4">
    <source>
        <dbReference type="Proteomes" id="UP000184111"/>
    </source>
</evidence>
<dbReference type="AlphaFoldDB" id="A0A1M7PXZ7"/>
<organism evidence="3 4">
    <name type="scientific">Actinacidiphila paucisporea</name>
    <dbReference type="NCBI Taxonomy" id="310782"/>
    <lineage>
        <taxon>Bacteria</taxon>
        <taxon>Bacillati</taxon>
        <taxon>Actinomycetota</taxon>
        <taxon>Actinomycetes</taxon>
        <taxon>Kitasatosporales</taxon>
        <taxon>Streptomycetaceae</taxon>
        <taxon>Actinacidiphila</taxon>
    </lineage>
</organism>
<dbReference type="Gene3D" id="1.10.101.10">
    <property type="entry name" value="PGBD-like superfamily/PGBD"/>
    <property type="match status" value="1"/>
</dbReference>